<keyword evidence="5" id="KW-1185">Reference proteome</keyword>
<dbReference type="SUPFAM" id="SSF143422">
    <property type="entry name" value="Transposase IS200-like"/>
    <property type="match status" value="1"/>
</dbReference>
<dbReference type="EMBL" id="JBGOGF010000004">
    <property type="protein sequence ID" value="MFA1771444.1"/>
    <property type="molecule type" value="Genomic_DNA"/>
</dbReference>
<dbReference type="NCBIfam" id="NF047646">
    <property type="entry name" value="REP_Tyr_transpos"/>
    <property type="match status" value="1"/>
</dbReference>
<dbReference type="SMART" id="SM01321">
    <property type="entry name" value="Y1_Tnp"/>
    <property type="match status" value="1"/>
</dbReference>
<dbReference type="AlphaFoldDB" id="A0A5M8QBZ7"/>
<evidence type="ECO:0000313" key="3">
    <source>
        <dbReference type="EMBL" id="MFA1771444.1"/>
    </source>
</evidence>
<dbReference type="GO" id="GO:0004803">
    <property type="term" value="F:transposase activity"/>
    <property type="evidence" value="ECO:0007669"/>
    <property type="project" value="InterPro"/>
</dbReference>
<dbReference type="OrthoDB" id="9788881at2"/>
<evidence type="ECO:0000313" key="2">
    <source>
        <dbReference type="EMBL" id="KAA6432410.1"/>
    </source>
</evidence>
<reference evidence="2 4" key="2">
    <citation type="submission" date="2019-09" db="EMBL/GenBank/DDBJ databases">
        <title>A bacterium isolated from glacier soil.</title>
        <authorList>
            <person name="Liu Q."/>
        </authorList>
    </citation>
    <scope>NUCLEOTIDE SEQUENCE [LARGE SCALE GENOMIC DNA]</scope>
    <source>
        <strain evidence="2 4">MDT1-10-3</strain>
    </source>
</reference>
<dbReference type="Proteomes" id="UP001570846">
    <property type="component" value="Unassembled WGS sequence"/>
</dbReference>
<reference evidence="2 4" key="1">
    <citation type="submission" date="2019-07" db="EMBL/GenBank/DDBJ databases">
        <authorList>
            <person name="Qu J.-H."/>
        </authorList>
    </citation>
    <scope>NUCLEOTIDE SEQUENCE [LARGE SCALE GENOMIC DNA]</scope>
    <source>
        <strain evidence="2 4">MDT1-10-3</strain>
    </source>
</reference>
<organism evidence="2 4">
    <name type="scientific">Rufibacter glacialis</name>
    <dbReference type="NCBI Taxonomy" id="1259555"/>
    <lineage>
        <taxon>Bacteria</taxon>
        <taxon>Pseudomonadati</taxon>
        <taxon>Bacteroidota</taxon>
        <taxon>Cytophagia</taxon>
        <taxon>Cytophagales</taxon>
        <taxon>Hymenobacteraceae</taxon>
        <taxon>Rufibacter</taxon>
    </lineage>
</organism>
<dbReference type="InterPro" id="IPR002686">
    <property type="entry name" value="Transposase_17"/>
</dbReference>
<dbReference type="Pfam" id="PF01797">
    <property type="entry name" value="Y1_Tnp"/>
    <property type="match status" value="1"/>
</dbReference>
<dbReference type="GO" id="GO:0006313">
    <property type="term" value="P:DNA transposition"/>
    <property type="evidence" value="ECO:0007669"/>
    <property type="project" value="InterPro"/>
</dbReference>
<proteinExistence type="predicted"/>
<dbReference type="RefSeq" id="WP_149099442.1">
    <property type="nucleotide sequence ID" value="NZ_BMMG01000005.1"/>
</dbReference>
<evidence type="ECO:0000259" key="1">
    <source>
        <dbReference type="SMART" id="SM01321"/>
    </source>
</evidence>
<evidence type="ECO:0000313" key="5">
    <source>
        <dbReference type="Proteomes" id="UP001570846"/>
    </source>
</evidence>
<dbReference type="Proteomes" id="UP000323866">
    <property type="component" value="Unassembled WGS sequence"/>
</dbReference>
<accession>A0A5M8QBZ7</accession>
<dbReference type="InterPro" id="IPR052715">
    <property type="entry name" value="RAYT_transposase"/>
</dbReference>
<evidence type="ECO:0000313" key="4">
    <source>
        <dbReference type="Proteomes" id="UP000323866"/>
    </source>
</evidence>
<dbReference type="PANTHER" id="PTHR36966:SF1">
    <property type="entry name" value="REP-ASSOCIATED TYROSINE TRANSPOSASE"/>
    <property type="match status" value="1"/>
</dbReference>
<feature type="domain" description="Transposase IS200-like" evidence="1">
    <location>
        <begin position="10"/>
        <end position="149"/>
    </location>
</feature>
<dbReference type="GO" id="GO:0043565">
    <property type="term" value="F:sequence-specific DNA binding"/>
    <property type="evidence" value="ECO:0007669"/>
    <property type="project" value="TreeGrafter"/>
</dbReference>
<sequence>MSRHYRIHDQEKRYFLSFSPLNWLDVFIRPEYKDIVVDSFQYCIRHKGLEVYAWCIMSSHVHAIVGTKGENALEGILRDLKKYTAKTILQAIAENPQESRKAWMLWMFERAGRSNPNNQHFQFWQQHNHPIALNTNFLLEQKLRYIHQNPVEAGIVREPQEYLYSSAIDYAGGKGLVEVILIE</sequence>
<name>A0A5M8QBZ7_9BACT</name>
<gene>
    <name evidence="3" type="ORF">ACD591_09095</name>
    <name evidence="2" type="ORF">FOE74_15015</name>
</gene>
<dbReference type="InterPro" id="IPR036515">
    <property type="entry name" value="Transposase_17_sf"/>
</dbReference>
<dbReference type="EMBL" id="VKKZ01000022">
    <property type="protein sequence ID" value="KAA6432410.1"/>
    <property type="molecule type" value="Genomic_DNA"/>
</dbReference>
<reference evidence="3 5" key="3">
    <citation type="submission" date="2024-08" db="EMBL/GenBank/DDBJ databases">
        <authorList>
            <person name="Wei W."/>
        </authorList>
    </citation>
    <scope>NUCLEOTIDE SEQUENCE [LARGE SCALE GENOMIC DNA]</scope>
    <source>
        <strain evidence="3 5">XU2</strain>
    </source>
</reference>
<protein>
    <submittedName>
        <fullName evidence="2">Transposase</fullName>
    </submittedName>
</protein>
<comment type="caution">
    <text evidence="2">The sequence shown here is derived from an EMBL/GenBank/DDBJ whole genome shotgun (WGS) entry which is preliminary data.</text>
</comment>
<dbReference type="Gene3D" id="3.30.70.1290">
    <property type="entry name" value="Transposase IS200-like"/>
    <property type="match status" value="1"/>
</dbReference>
<dbReference type="PANTHER" id="PTHR36966">
    <property type="entry name" value="REP-ASSOCIATED TYROSINE TRANSPOSASE"/>
    <property type="match status" value="1"/>
</dbReference>